<proteinExistence type="predicted"/>
<dbReference type="Pfam" id="PF20732">
    <property type="entry name" value="NamZ_C"/>
    <property type="match status" value="1"/>
</dbReference>
<dbReference type="SUPFAM" id="SSF56601">
    <property type="entry name" value="beta-lactamase/transpeptidase-like"/>
    <property type="match status" value="1"/>
</dbReference>
<dbReference type="Pfam" id="PF07075">
    <property type="entry name" value="NamZ_N"/>
    <property type="match status" value="1"/>
</dbReference>
<dbReference type="InterPro" id="IPR048503">
    <property type="entry name" value="NamZ_C"/>
</dbReference>
<dbReference type="PANTHER" id="PTHR42915">
    <property type="entry name" value="HYPOTHETICAL 460 KDA PROTEIN IN FEUA-SIGW INTERGENIC REGION [PRECURSOR]"/>
    <property type="match status" value="1"/>
</dbReference>
<reference evidence="5" key="2">
    <citation type="journal article" date="2016" name="Int. J. Syst. Evol. Microbiol.">
        <title>Complete genome sequence and cell structure of Limnochorda pilosa, a Gram-negative spore-former within the phylum Firmicutes.</title>
        <authorList>
            <person name="Watanabe M."/>
            <person name="Kojima H."/>
            <person name="Fukui M."/>
        </authorList>
    </citation>
    <scope>NUCLEOTIDE SEQUENCE [LARGE SCALE GENOMIC DNA]</scope>
    <source>
        <strain evidence="5">HC45</strain>
    </source>
</reference>
<dbReference type="GO" id="GO:0033922">
    <property type="term" value="F:peptidoglycan beta-N-acetylmuramidase activity"/>
    <property type="evidence" value="ECO:0007669"/>
    <property type="project" value="InterPro"/>
</dbReference>
<dbReference type="Proteomes" id="UP000065807">
    <property type="component" value="Chromosome"/>
</dbReference>
<dbReference type="RefSeq" id="WP_082726242.1">
    <property type="nucleotide sequence ID" value="NZ_AP014924.1"/>
</dbReference>
<dbReference type="InterPro" id="IPR048502">
    <property type="entry name" value="NamZ_N"/>
</dbReference>
<evidence type="ECO:0000313" key="5">
    <source>
        <dbReference type="Proteomes" id="UP000065807"/>
    </source>
</evidence>
<dbReference type="PANTHER" id="PTHR42915:SF1">
    <property type="entry name" value="PEPTIDOGLYCAN BETA-N-ACETYLMURAMIDASE NAMZ"/>
    <property type="match status" value="1"/>
</dbReference>
<dbReference type="InterPro" id="IPR012338">
    <property type="entry name" value="Beta-lactam/transpept-like"/>
</dbReference>
<feature type="domain" description="Beta-lactamase-related" evidence="1">
    <location>
        <begin position="61"/>
        <end position="400"/>
    </location>
</feature>
<evidence type="ECO:0000259" key="1">
    <source>
        <dbReference type="Pfam" id="PF00144"/>
    </source>
</evidence>
<keyword evidence="5" id="KW-1185">Reference proteome</keyword>
<dbReference type="Pfam" id="PF00144">
    <property type="entry name" value="Beta-lactamase"/>
    <property type="match status" value="1"/>
</dbReference>
<feature type="domain" description="Peptidoglycan beta-N-acetylmuramidase NamZ N-terminal" evidence="2">
    <location>
        <begin position="450"/>
        <end position="652"/>
    </location>
</feature>
<dbReference type="PATRIC" id="fig|1555112.3.peg.2506"/>
<name>A0A0K2SMR7_LIMPI</name>
<evidence type="ECO:0000259" key="3">
    <source>
        <dbReference type="Pfam" id="PF20732"/>
    </source>
</evidence>
<dbReference type="Gene3D" id="3.40.710.10">
    <property type="entry name" value="DD-peptidase/beta-lactamase superfamily"/>
    <property type="match status" value="1"/>
</dbReference>
<dbReference type="OrthoDB" id="9801061at2"/>
<dbReference type="KEGG" id="lpil:LIP_2456"/>
<reference evidence="5" key="1">
    <citation type="submission" date="2015-07" db="EMBL/GenBank/DDBJ databases">
        <title>Complete genome sequence and phylogenetic analysis of Limnochorda pilosa.</title>
        <authorList>
            <person name="Watanabe M."/>
            <person name="Kojima H."/>
            <person name="Fukui M."/>
        </authorList>
    </citation>
    <scope>NUCLEOTIDE SEQUENCE [LARGE SCALE GENOMIC DNA]</scope>
    <source>
        <strain evidence="5">HC45</strain>
    </source>
</reference>
<sequence>MSAQRRRVRPLSALIVLGILLLSAKATRTGSAESPADLPPVLRPASRATLNTLDLDALEDIDALIADGIRQAKFPGAVVLVARDGAVLKWEAYGDAYTYGPDGEPMAWSLPMTRNSVFDLASLTKLFTATAVMQLVERGKVDLDAPVATYLPTFGSRGKEEVTVRQLLTHTSGLPAWAPFYKDQPDPEARIRSLLEAGLESDPGTKYVYSDLGFVTLGLLVEAASGQPLDRYVAEHIAEPLGLRQTRYNPPSEWRPWIAATEAQPWTGRPMIWGEVHDENAWSLSGVSGHAGLFSSARDLAVFLQTLLNGGTYAGRRILQPATVEEMLRDQLGSELGPHGLGWELSEPWYMGAFADTGGAFGHTGYTGTSVVADRSTGTLVIVLTNRVHPTRENGSINPWRRGVADLVARAAGLIGSLRRPQEEAPEGEIVTLGIDVLLEDPSILKGKRVGVITNPTGINRVFRSVVDLLHEHPDIDLAAVFGPEHGFRGAEQAGARVGDQTDPVTGLPVYSLYGETRKPTAEMLEGLDVLVFDIQDVGVHFYTYVSTMAYAMEAAAEHGLEFVVLDRPNPIGGLDVQGPVIQEGYTSFIGVYPMPIRHGMTVGELAWYFNDAFDIDAELTVVPMKSWRRGEWYDQTGLPTWVMPSPNMPTLDTAIVYPGTALLEGTNLSEGRGTTRPFELIGAPFVDAEAFARYLNGRGLPGVVFRPTSFTPTFSKYPGEVVHGVQLHVTDRDRFDPVRAGIEILVAARRLYPDRFQIDRPEHFDLLTGDPSVRLGIENGASADIIEAAWQRDLEAFKQIRDRYLIYQDR</sequence>
<organism evidence="4 5">
    <name type="scientific">Limnochorda pilosa</name>
    <dbReference type="NCBI Taxonomy" id="1555112"/>
    <lineage>
        <taxon>Bacteria</taxon>
        <taxon>Bacillati</taxon>
        <taxon>Bacillota</taxon>
        <taxon>Limnochordia</taxon>
        <taxon>Limnochordales</taxon>
        <taxon>Limnochordaceae</taxon>
        <taxon>Limnochorda</taxon>
    </lineage>
</organism>
<evidence type="ECO:0000259" key="2">
    <source>
        <dbReference type="Pfam" id="PF07075"/>
    </source>
</evidence>
<gene>
    <name evidence="4" type="ORF">LIP_2456</name>
</gene>
<dbReference type="Gene3D" id="3.90.1150.140">
    <property type="match status" value="1"/>
</dbReference>
<dbReference type="AlphaFoldDB" id="A0A0K2SMR7"/>
<dbReference type="InterPro" id="IPR008302">
    <property type="entry name" value="NamZ"/>
</dbReference>
<evidence type="ECO:0000313" key="4">
    <source>
        <dbReference type="EMBL" id="BAS28297.1"/>
    </source>
</evidence>
<dbReference type="STRING" id="1555112.LIP_2456"/>
<dbReference type="Gene3D" id="3.40.50.12170">
    <property type="entry name" value="Uncharacterised protein PF07075, DUF1343"/>
    <property type="match status" value="1"/>
</dbReference>
<feature type="domain" description="Peptidoglycan beta-N-acetylmuramidase NamZ C-terminal" evidence="3">
    <location>
        <begin position="656"/>
        <end position="808"/>
    </location>
</feature>
<dbReference type="InterPro" id="IPR001466">
    <property type="entry name" value="Beta-lactam-related"/>
</dbReference>
<accession>A0A0K2SMR7</accession>
<protein>
    <submittedName>
        <fullName evidence="4">Uncharacterized protein</fullName>
    </submittedName>
</protein>
<dbReference type="EMBL" id="AP014924">
    <property type="protein sequence ID" value="BAS28297.1"/>
    <property type="molecule type" value="Genomic_DNA"/>
</dbReference>